<evidence type="ECO:0000256" key="5">
    <source>
        <dbReference type="ARBA" id="ARBA00023163"/>
    </source>
</evidence>
<dbReference type="PANTHER" id="PTHR47995:SF18">
    <property type="entry name" value="TRANSCRIPTION FACTOR MYB65"/>
    <property type="match status" value="1"/>
</dbReference>
<evidence type="ECO:0000313" key="7">
    <source>
        <dbReference type="EMBL" id="ACF22745.1"/>
    </source>
</evidence>
<organism evidence="7">
    <name type="scientific">Brachypodium distachyon</name>
    <name type="common">Purple false brome</name>
    <name type="synonym">Trachynia distachya</name>
    <dbReference type="NCBI Taxonomy" id="15368"/>
    <lineage>
        <taxon>Eukaryota</taxon>
        <taxon>Viridiplantae</taxon>
        <taxon>Streptophyta</taxon>
        <taxon>Embryophyta</taxon>
        <taxon>Tracheophyta</taxon>
        <taxon>Spermatophyta</taxon>
        <taxon>Magnoliopsida</taxon>
        <taxon>Liliopsida</taxon>
        <taxon>Poales</taxon>
        <taxon>Poaceae</taxon>
        <taxon>BOP clade</taxon>
        <taxon>Pooideae</taxon>
        <taxon>Stipodae</taxon>
        <taxon>Brachypodieae</taxon>
        <taxon>Brachypodium</taxon>
    </lineage>
</organism>
<accession>C3SAA6</accession>
<evidence type="ECO:0000256" key="6">
    <source>
        <dbReference type="ARBA" id="ARBA00023242"/>
    </source>
</evidence>
<reference evidence="7" key="1">
    <citation type="journal article" date="2009" name="Plant Mol. Biol.">
        <title>Structural characterization of Brachypodium genome and its syntenic relationship with rice and wheat.</title>
        <authorList>
            <person name="Huo N."/>
            <person name="Vogel J.P."/>
            <person name="Lazo G.R."/>
            <person name="You F.M."/>
            <person name="Ma Y."/>
            <person name="McMahon S."/>
            <person name="Dvorak J."/>
            <person name="Anderson O.D."/>
            <person name="Luo M.C."/>
            <person name="Gu Y.Q."/>
        </authorList>
    </citation>
    <scope>NUCLEOTIDE SEQUENCE</scope>
</reference>
<evidence type="ECO:0000256" key="4">
    <source>
        <dbReference type="ARBA" id="ARBA00023125"/>
    </source>
</evidence>
<keyword evidence="6" id="KW-0539">Nucleus</keyword>
<dbReference type="AlphaFoldDB" id="C3SAA6"/>
<dbReference type="GO" id="GO:0003677">
    <property type="term" value="F:DNA binding"/>
    <property type="evidence" value="ECO:0007669"/>
    <property type="project" value="UniProtKB-KW"/>
</dbReference>
<evidence type="ECO:0000256" key="3">
    <source>
        <dbReference type="ARBA" id="ARBA00023015"/>
    </source>
</evidence>
<evidence type="ECO:0000256" key="2">
    <source>
        <dbReference type="ARBA" id="ARBA00022737"/>
    </source>
</evidence>
<keyword evidence="4" id="KW-0238">DNA-binding</keyword>
<dbReference type="GO" id="GO:0005634">
    <property type="term" value="C:nucleus"/>
    <property type="evidence" value="ECO:0007669"/>
    <property type="project" value="UniProtKB-SubCell"/>
</dbReference>
<name>C3SAA6_BRADI</name>
<dbReference type="PANTHER" id="PTHR47995">
    <property type="entry name" value="TRANSCRIPTION FACTOR MYB33-RELATED"/>
    <property type="match status" value="1"/>
</dbReference>
<keyword evidence="2" id="KW-0677">Repeat</keyword>
<dbReference type="EMBL" id="EU730900">
    <property type="protein sequence ID" value="ACF22745.1"/>
    <property type="molecule type" value="Genomic_DNA"/>
</dbReference>
<comment type="subcellular location">
    <subcellularLocation>
        <location evidence="1">Nucleus</location>
    </subcellularLocation>
</comment>
<evidence type="ECO:0000256" key="1">
    <source>
        <dbReference type="ARBA" id="ARBA00004123"/>
    </source>
</evidence>
<proteinExistence type="predicted"/>
<dbReference type="ExpressionAtlas" id="C3SAA6">
    <property type="expression patterns" value="baseline"/>
</dbReference>
<keyword evidence="3" id="KW-0805">Transcription regulation</keyword>
<sequence>MAEVRGGPKLFGHACHGCAPPLTLEDEAPMPLLVSPLHPCLRAGTTMLLQHVSPCSSVPREIASLPPTLRGASSLLQDSQGMYAHDTASCRRLEGRTDNEIKNFWNTRSKRLSKAGQDLYPDGLLSWVANQDMNCHSPDDSHGKKRQNELSQGNGLDLDDIIFEKLDYKKTENYLAPFYTDPLTVDAMNPLKCQASSSSIGAGYNGSLTCEPFPEQPEKTHNSIDMNSGIIKNQFASSSPILHSSFSTPGTFQRPMKIELPSFQCHTEAGHGPGDHSMPQGSFSSTFGVNLHESGSLVVFRSSKSPASPDAPSVDNKYYADYMSPDKYMSYSLHACRPDASPGARILSEDSSHSKYQINPCSFDAPQGAGVLNEVSSRSEFQPVNGPYDPILFGDSFWSSTAGHDHQIELKPNWQRMPSVRHV</sequence>
<keyword evidence="5" id="KW-0804">Transcription</keyword>
<protein>
    <submittedName>
        <fullName evidence="7">Myb transcription factor</fullName>
    </submittedName>
</protein>